<sequence>MHKDEESSKTTRESEFVLTDKSSGVSWILPTPIKSDGKVQAQPTSVEIHSDPVPGSREEDESGKGLKVFDPAFQNTAVAYSKITYINGDTGALRYRGYPIEQLAEKSTYLEVAFLLIYGELPSKQQYAYFSHEIMHHTFVHFNVSELMRQFNYDAHPMGMFISGISAMSTFHPDANPALE</sequence>
<dbReference type="EMBL" id="CAJVPM010013179">
    <property type="protein sequence ID" value="CAG8593235.1"/>
    <property type="molecule type" value="Genomic_DNA"/>
</dbReference>
<keyword evidence="2" id="KW-1185">Reference proteome</keyword>
<organism evidence="1 2">
    <name type="scientific">Scutellospora calospora</name>
    <dbReference type="NCBI Taxonomy" id="85575"/>
    <lineage>
        <taxon>Eukaryota</taxon>
        <taxon>Fungi</taxon>
        <taxon>Fungi incertae sedis</taxon>
        <taxon>Mucoromycota</taxon>
        <taxon>Glomeromycotina</taxon>
        <taxon>Glomeromycetes</taxon>
        <taxon>Diversisporales</taxon>
        <taxon>Gigasporaceae</taxon>
        <taxon>Scutellospora</taxon>
    </lineage>
</organism>
<comment type="caution">
    <text evidence="1">The sequence shown here is derived from an EMBL/GenBank/DDBJ whole genome shotgun (WGS) entry which is preliminary data.</text>
</comment>
<accession>A0ACA9MIN8</accession>
<gene>
    <name evidence="1" type="ORF">SCALOS_LOCUS6658</name>
</gene>
<reference evidence="1" key="1">
    <citation type="submission" date="2021-06" db="EMBL/GenBank/DDBJ databases">
        <authorList>
            <person name="Kallberg Y."/>
            <person name="Tangrot J."/>
            <person name="Rosling A."/>
        </authorList>
    </citation>
    <scope>NUCLEOTIDE SEQUENCE</scope>
    <source>
        <strain evidence="1">AU212A</strain>
    </source>
</reference>
<proteinExistence type="predicted"/>
<feature type="non-terminal residue" evidence="1">
    <location>
        <position position="180"/>
    </location>
</feature>
<name>A0ACA9MIN8_9GLOM</name>
<evidence type="ECO:0000313" key="2">
    <source>
        <dbReference type="Proteomes" id="UP000789860"/>
    </source>
</evidence>
<evidence type="ECO:0000313" key="1">
    <source>
        <dbReference type="EMBL" id="CAG8593235.1"/>
    </source>
</evidence>
<protein>
    <submittedName>
        <fullName evidence="1">748_t:CDS:1</fullName>
    </submittedName>
</protein>
<dbReference type="Proteomes" id="UP000789860">
    <property type="component" value="Unassembled WGS sequence"/>
</dbReference>